<dbReference type="PANTHER" id="PTHR42756:SF1">
    <property type="entry name" value="TRANSCRIPTIONAL REPRESSOR OF EMRAB OPERON"/>
    <property type="match status" value="1"/>
</dbReference>
<dbReference type="EMBL" id="FOTS01000032">
    <property type="protein sequence ID" value="SFM01202.1"/>
    <property type="molecule type" value="Genomic_DNA"/>
</dbReference>
<dbReference type="Proteomes" id="UP000199520">
    <property type="component" value="Unassembled WGS sequence"/>
</dbReference>
<evidence type="ECO:0000313" key="6">
    <source>
        <dbReference type="Proteomes" id="UP000199520"/>
    </source>
</evidence>
<organism evidence="5 6">
    <name type="scientific">Pelosinus propionicus DSM 13327</name>
    <dbReference type="NCBI Taxonomy" id="1123291"/>
    <lineage>
        <taxon>Bacteria</taxon>
        <taxon>Bacillati</taxon>
        <taxon>Bacillota</taxon>
        <taxon>Negativicutes</taxon>
        <taxon>Selenomonadales</taxon>
        <taxon>Sporomusaceae</taxon>
        <taxon>Pelosinus</taxon>
    </lineage>
</organism>
<reference evidence="6" key="1">
    <citation type="submission" date="2016-10" db="EMBL/GenBank/DDBJ databases">
        <authorList>
            <person name="Varghese N."/>
            <person name="Submissions S."/>
        </authorList>
    </citation>
    <scope>NUCLEOTIDE SEQUENCE [LARGE SCALE GENOMIC DNA]</scope>
    <source>
        <strain evidence="6">DSM 13327</strain>
    </source>
</reference>
<proteinExistence type="predicted"/>
<keyword evidence="6" id="KW-1185">Reference proteome</keyword>
<dbReference type="InterPro" id="IPR036390">
    <property type="entry name" value="WH_DNA-bd_sf"/>
</dbReference>
<evidence type="ECO:0000259" key="4">
    <source>
        <dbReference type="PROSITE" id="PS50995"/>
    </source>
</evidence>
<sequence>MKKYVFTQSIGFKIEVCSRLLTNRLNKKLKQQDSWITAEQWGIINFLLQQDGLTQNQLAQKTSKDHTCVSRLIDNLIKRDLIERRPDESDRRTNLIYLTEAGKSLQIEIAKLVENHLQHAFHGIDSSDIKTCLSVIDRVMENLKEE</sequence>
<protein>
    <submittedName>
        <fullName evidence="5">DNA-binding transcriptional regulator, MarR family</fullName>
    </submittedName>
</protein>
<dbReference type="PANTHER" id="PTHR42756">
    <property type="entry name" value="TRANSCRIPTIONAL REGULATOR, MARR"/>
    <property type="match status" value="1"/>
</dbReference>
<dbReference type="PRINTS" id="PR00598">
    <property type="entry name" value="HTHMARR"/>
</dbReference>
<keyword evidence="1" id="KW-0805">Transcription regulation</keyword>
<dbReference type="InterPro" id="IPR000835">
    <property type="entry name" value="HTH_MarR-typ"/>
</dbReference>
<name>A0A1I4MCV0_9FIRM</name>
<dbReference type="Pfam" id="PF12802">
    <property type="entry name" value="MarR_2"/>
    <property type="match status" value="1"/>
</dbReference>
<dbReference type="Gene3D" id="1.10.10.10">
    <property type="entry name" value="Winged helix-like DNA-binding domain superfamily/Winged helix DNA-binding domain"/>
    <property type="match status" value="1"/>
</dbReference>
<dbReference type="SMART" id="SM00347">
    <property type="entry name" value="HTH_MARR"/>
    <property type="match status" value="1"/>
</dbReference>
<dbReference type="AlphaFoldDB" id="A0A1I4MCV0"/>
<dbReference type="OrthoDB" id="6462103at2"/>
<dbReference type="SUPFAM" id="SSF46785">
    <property type="entry name" value="Winged helix' DNA-binding domain"/>
    <property type="match status" value="1"/>
</dbReference>
<dbReference type="GO" id="GO:0003677">
    <property type="term" value="F:DNA binding"/>
    <property type="evidence" value="ECO:0007669"/>
    <property type="project" value="UniProtKB-KW"/>
</dbReference>
<accession>A0A1I4MCV0</accession>
<keyword evidence="2 5" id="KW-0238">DNA-binding</keyword>
<dbReference type="GO" id="GO:0003700">
    <property type="term" value="F:DNA-binding transcription factor activity"/>
    <property type="evidence" value="ECO:0007669"/>
    <property type="project" value="InterPro"/>
</dbReference>
<dbReference type="RefSeq" id="WP_090939652.1">
    <property type="nucleotide sequence ID" value="NZ_FOTS01000032.1"/>
</dbReference>
<evidence type="ECO:0000256" key="1">
    <source>
        <dbReference type="ARBA" id="ARBA00023015"/>
    </source>
</evidence>
<keyword evidence="3" id="KW-0804">Transcription</keyword>
<evidence type="ECO:0000313" key="5">
    <source>
        <dbReference type="EMBL" id="SFM01202.1"/>
    </source>
</evidence>
<evidence type="ECO:0000256" key="3">
    <source>
        <dbReference type="ARBA" id="ARBA00023163"/>
    </source>
</evidence>
<gene>
    <name evidence="5" type="ORF">SAMN04490355_103246</name>
</gene>
<dbReference type="STRING" id="1123291.SAMN04490355_103246"/>
<dbReference type="PROSITE" id="PS50995">
    <property type="entry name" value="HTH_MARR_2"/>
    <property type="match status" value="1"/>
</dbReference>
<feature type="domain" description="HTH marR-type" evidence="4">
    <location>
        <begin position="7"/>
        <end position="141"/>
    </location>
</feature>
<evidence type="ECO:0000256" key="2">
    <source>
        <dbReference type="ARBA" id="ARBA00023125"/>
    </source>
</evidence>
<dbReference type="InterPro" id="IPR036388">
    <property type="entry name" value="WH-like_DNA-bd_sf"/>
</dbReference>